<feature type="domain" description="EAL" evidence="1">
    <location>
        <begin position="1"/>
        <end position="251"/>
    </location>
</feature>
<proteinExistence type="predicted"/>
<sequence>MITKAQFKRAIERQEFSVVYQPIVVLADGRCAGAEVLVRWQREDGALLPPDRFLAAAQQHGYLNAITDRVLQQTVSDLAPTLRAHRGLHVAVNIPAQDVNSGRILEVLDATLDGTGILPAQLWLEITEGSSMETLPSRETLSRARERGHPIALDDFGTGYSSLRYLHELPCDVLKLDRSFVIGIGTDHEHPVLACIIDLARKLKLKIVAEGVETPVQARYLEQACVDYAQGWHYARPMLAAEFARYCDLAAGRTGLPLSSLSSLSLHAPDSSLASLGADHVAEVVLMPDAQSPQ</sequence>
<dbReference type="InterPro" id="IPR035919">
    <property type="entry name" value="EAL_sf"/>
</dbReference>
<gene>
    <name evidence="2" type="ORF">RJN63_16580</name>
</gene>
<dbReference type="CDD" id="cd01948">
    <property type="entry name" value="EAL"/>
    <property type="match status" value="1"/>
</dbReference>
<dbReference type="GO" id="GO:0071111">
    <property type="term" value="F:cyclic-guanylate-specific phosphodiesterase activity"/>
    <property type="evidence" value="ECO:0007669"/>
    <property type="project" value="InterPro"/>
</dbReference>
<accession>A0AAE4G9T3</accession>
<comment type="caution">
    <text evidence="2">The sequence shown here is derived from an EMBL/GenBank/DDBJ whole genome shotgun (WGS) entry which is preliminary data.</text>
</comment>
<dbReference type="PANTHER" id="PTHR33121:SF79">
    <property type="entry name" value="CYCLIC DI-GMP PHOSPHODIESTERASE PDED-RELATED"/>
    <property type="match status" value="1"/>
</dbReference>
<dbReference type="InterPro" id="IPR050706">
    <property type="entry name" value="Cyclic-di-GMP_PDE-like"/>
</dbReference>
<dbReference type="Gene3D" id="3.20.20.450">
    <property type="entry name" value="EAL domain"/>
    <property type="match status" value="1"/>
</dbReference>
<organism evidence="2">
    <name type="scientific">Herbaspirillum huttiense subsp. nephrolepidis</name>
    <dbReference type="NCBI Taxonomy" id="3075126"/>
    <lineage>
        <taxon>Bacteria</taxon>
        <taxon>Pseudomonadati</taxon>
        <taxon>Pseudomonadota</taxon>
        <taxon>Betaproteobacteria</taxon>
        <taxon>Burkholderiales</taxon>
        <taxon>Oxalobacteraceae</taxon>
        <taxon>Herbaspirillum</taxon>
    </lineage>
</organism>
<name>A0AAE4G9T3_9BURK</name>
<reference evidence="2" key="1">
    <citation type="submission" date="2023-02" db="EMBL/GenBank/DDBJ databases">
        <title>Description of Herbaspirillum huttiense subsp. nephrolepsisexaltata and Herbaspirillum huttiense subsp. lycopersicon.</title>
        <authorList>
            <person name="Poudel M."/>
            <person name="Sharma A."/>
            <person name="Goss E."/>
            <person name="Tapia J.H."/>
            <person name="Harmon C.M."/>
            <person name="Jones J.B."/>
        </authorList>
    </citation>
    <scope>NUCLEOTIDE SEQUENCE</scope>
    <source>
        <strain evidence="2">NC40101</strain>
    </source>
</reference>
<dbReference type="EMBL" id="JAVRAA010000008">
    <property type="protein sequence ID" value="MDT0338457.1"/>
    <property type="molecule type" value="Genomic_DNA"/>
</dbReference>
<dbReference type="PROSITE" id="PS50883">
    <property type="entry name" value="EAL"/>
    <property type="match status" value="1"/>
</dbReference>
<dbReference type="Pfam" id="PF00563">
    <property type="entry name" value="EAL"/>
    <property type="match status" value="1"/>
</dbReference>
<dbReference type="SUPFAM" id="SSF141868">
    <property type="entry name" value="EAL domain-like"/>
    <property type="match status" value="1"/>
</dbReference>
<protein>
    <submittedName>
        <fullName evidence="2">EAL domain-containing protein</fullName>
    </submittedName>
</protein>
<dbReference type="RefSeq" id="WP_310835832.1">
    <property type="nucleotide sequence ID" value="NZ_JAVLSM010000002.1"/>
</dbReference>
<dbReference type="InterPro" id="IPR001633">
    <property type="entry name" value="EAL_dom"/>
</dbReference>
<evidence type="ECO:0000313" key="2">
    <source>
        <dbReference type="EMBL" id="MDT0338457.1"/>
    </source>
</evidence>
<dbReference type="SMART" id="SM00052">
    <property type="entry name" value="EAL"/>
    <property type="match status" value="1"/>
</dbReference>
<dbReference type="AlphaFoldDB" id="A0AAE4G9T3"/>
<evidence type="ECO:0000259" key="1">
    <source>
        <dbReference type="PROSITE" id="PS50883"/>
    </source>
</evidence>
<dbReference type="PANTHER" id="PTHR33121">
    <property type="entry name" value="CYCLIC DI-GMP PHOSPHODIESTERASE PDEF"/>
    <property type="match status" value="1"/>
</dbReference>